<proteinExistence type="predicted"/>
<comment type="caution">
    <text evidence="1">The sequence shown here is derived from an EMBL/GenBank/DDBJ whole genome shotgun (WGS) entry which is preliminary data.</text>
</comment>
<dbReference type="Proteomes" id="UP001054854">
    <property type="component" value="Unassembled WGS sequence"/>
</dbReference>
<name>A0ABQ3TTE1_STRHY</name>
<gene>
    <name evidence="1" type="ORF">TPA0910_10280</name>
</gene>
<accession>A0ABQ3TTE1</accession>
<keyword evidence="2" id="KW-1185">Reference proteome</keyword>
<reference evidence="1" key="1">
    <citation type="submission" date="2024-05" db="EMBL/GenBank/DDBJ databases">
        <title>Whole genome shotgun sequence of Streptomyces hygroscopicus NBRC 113678.</title>
        <authorList>
            <person name="Komaki H."/>
            <person name="Tamura T."/>
        </authorList>
    </citation>
    <scope>NUCLEOTIDE SEQUENCE</scope>
    <source>
        <strain evidence="1">N11-34</strain>
    </source>
</reference>
<protein>
    <submittedName>
        <fullName evidence="1">Uncharacterized protein</fullName>
    </submittedName>
</protein>
<dbReference type="EMBL" id="BNEK01000002">
    <property type="protein sequence ID" value="GHJ26595.1"/>
    <property type="molecule type" value="Genomic_DNA"/>
</dbReference>
<evidence type="ECO:0000313" key="2">
    <source>
        <dbReference type="Proteomes" id="UP001054854"/>
    </source>
</evidence>
<sequence length="94" mass="9481">MVEVFGLGAETPPGPFVRVVAADAEDPYRIAGQILAVPDADGGRIGGGGEPGPFVRVVAAGAEDPYRIAGQVLALPDAERGRIDGGERCVPAVG</sequence>
<evidence type="ECO:0000313" key="1">
    <source>
        <dbReference type="EMBL" id="GHJ26595.1"/>
    </source>
</evidence>
<organism evidence="1 2">
    <name type="scientific">Streptomyces hygroscopicus</name>
    <dbReference type="NCBI Taxonomy" id="1912"/>
    <lineage>
        <taxon>Bacteria</taxon>
        <taxon>Bacillati</taxon>
        <taxon>Actinomycetota</taxon>
        <taxon>Actinomycetes</taxon>
        <taxon>Kitasatosporales</taxon>
        <taxon>Streptomycetaceae</taxon>
        <taxon>Streptomyces</taxon>
        <taxon>Streptomyces violaceusniger group</taxon>
    </lineage>
</organism>
<dbReference type="RefSeq" id="WP_236256057.1">
    <property type="nucleotide sequence ID" value="NZ_BNEK01000002.1"/>
</dbReference>